<keyword evidence="5 6" id="KW-0472">Membrane</keyword>
<dbReference type="Pfam" id="PF03649">
    <property type="entry name" value="UPF0014"/>
    <property type="match status" value="2"/>
</dbReference>
<reference evidence="7 8" key="1">
    <citation type="submission" date="2015-12" db="EMBL/GenBank/DDBJ databases">
        <authorList>
            <person name="Shamseldin A."/>
            <person name="Moawad H."/>
            <person name="Abd El-Rahim W.M."/>
            <person name="Sadowsky M.J."/>
        </authorList>
    </citation>
    <scope>NUCLEOTIDE SEQUENCE [LARGE SCALE GENOMIC DNA]</scope>
    <source>
        <strain evidence="7 8">WF1</strain>
    </source>
</reference>
<dbReference type="EMBL" id="LPUF01000001">
    <property type="protein sequence ID" value="OQK17149.1"/>
    <property type="molecule type" value="Genomic_DNA"/>
</dbReference>
<dbReference type="PANTHER" id="PTHR30028">
    <property type="entry name" value="UPF0014 INNER MEMBRANE PROTEIN YBBM-RELATED"/>
    <property type="match status" value="1"/>
</dbReference>
<feature type="transmembrane region" description="Helical" evidence="6">
    <location>
        <begin position="42"/>
        <end position="63"/>
    </location>
</feature>
<evidence type="ECO:0000256" key="3">
    <source>
        <dbReference type="ARBA" id="ARBA00022692"/>
    </source>
</evidence>
<proteinExistence type="inferred from homology"/>
<evidence type="ECO:0000256" key="6">
    <source>
        <dbReference type="SAM" id="Phobius"/>
    </source>
</evidence>
<dbReference type="PANTHER" id="PTHR30028:SF0">
    <property type="entry name" value="PROTEIN ALUMINUM SENSITIVE 3"/>
    <property type="match status" value="1"/>
</dbReference>
<protein>
    <recommendedName>
        <fullName evidence="9">ABC transporter permease</fullName>
    </recommendedName>
</protein>
<evidence type="ECO:0008006" key="9">
    <source>
        <dbReference type="Google" id="ProtNLM"/>
    </source>
</evidence>
<feature type="transmembrane region" description="Helical" evidence="6">
    <location>
        <begin position="12"/>
        <end position="30"/>
    </location>
</feature>
<feature type="transmembrane region" description="Helical" evidence="6">
    <location>
        <begin position="69"/>
        <end position="88"/>
    </location>
</feature>
<evidence type="ECO:0000256" key="4">
    <source>
        <dbReference type="ARBA" id="ARBA00022989"/>
    </source>
</evidence>
<gene>
    <name evidence="7" type="ORF">AU255_04415</name>
</gene>
<evidence type="ECO:0000256" key="5">
    <source>
        <dbReference type="ARBA" id="ARBA00023136"/>
    </source>
</evidence>
<dbReference type="Proteomes" id="UP000191980">
    <property type="component" value="Unassembled WGS sequence"/>
</dbReference>
<dbReference type="STRING" id="1420851.AU255_04415"/>
<feature type="transmembrane region" description="Helical" evidence="6">
    <location>
        <begin position="168"/>
        <end position="189"/>
    </location>
</feature>
<evidence type="ECO:0000256" key="1">
    <source>
        <dbReference type="ARBA" id="ARBA00004141"/>
    </source>
</evidence>
<accession>A0A1V8M6H5</accession>
<dbReference type="OrthoDB" id="9791807at2"/>
<dbReference type="GO" id="GO:0005886">
    <property type="term" value="C:plasma membrane"/>
    <property type="evidence" value="ECO:0007669"/>
    <property type="project" value="TreeGrafter"/>
</dbReference>
<feature type="transmembrane region" description="Helical" evidence="6">
    <location>
        <begin position="95"/>
        <end position="114"/>
    </location>
</feature>
<comment type="caution">
    <text evidence="7">The sequence shown here is derived from an EMBL/GenBank/DDBJ whole genome shotgun (WGS) entry which is preliminary data.</text>
</comment>
<keyword evidence="3 6" id="KW-0812">Transmembrane</keyword>
<evidence type="ECO:0000256" key="2">
    <source>
        <dbReference type="ARBA" id="ARBA00005268"/>
    </source>
</evidence>
<comment type="similarity">
    <text evidence="2">Belongs to the UPF0014 family.</text>
</comment>
<dbReference type="InterPro" id="IPR005226">
    <property type="entry name" value="UPF0014_fam"/>
</dbReference>
<name>A0A1V8M6H5_9GAMM</name>
<evidence type="ECO:0000313" key="8">
    <source>
        <dbReference type="Proteomes" id="UP000191980"/>
    </source>
</evidence>
<feature type="transmembrane region" description="Helical" evidence="6">
    <location>
        <begin position="126"/>
        <end position="147"/>
    </location>
</feature>
<feature type="transmembrane region" description="Helical" evidence="6">
    <location>
        <begin position="209"/>
        <end position="231"/>
    </location>
</feature>
<keyword evidence="4 6" id="KW-1133">Transmembrane helix</keyword>
<sequence>MSLVNSIETISLSSLALSLIPALLVLLIFTRWSLNVMHSVYALIRMLSQLALVGYALTFIFAAQNSGTILLILFIMCVASSWIALSTVPELRLALYKYAFTAIVLGGGLTLLLITQGTLHLTPWYAPHYMVPIAGMVFANSMNSVSLAAERLDSELHNTHSYIEARNFAFQAAMIPVINSLFAVGLVSLPGMMTGQILSGISPFIAARYQIMVMAMIYGSSGLSTALYLSFVKPTYARHYS</sequence>
<keyword evidence="8" id="KW-1185">Reference proteome</keyword>
<comment type="subcellular location">
    <subcellularLocation>
        <location evidence="1">Membrane</location>
        <topology evidence="1">Multi-pass membrane protein</topology>
    </subcellularLocation>
</comment>
<organism evidence="7 8">
    <name type="scientific">Methyloprofundus sedimenti</name>
    <dbReference type="NCBI Taxonomy" id="1420851"/>
    <lineage>
        <taxon>Bacteria</taxon>
        <taxon>Pseudomonadati</taxon>
        <taxon>Pseudomonadota</taxon>
        <taxon>Gammaproteobacteria</taxon>
        <taxon>Methylococcales</taxon>
        <taxon>Methylococcaceae</taxon>
        <taxon>Methyloprofundus</taxon>
    </lineage>
</organism>
<dbReference type="AlphaFoldDB" id="A0A1V8M6H5"/>
<evidence type="ECO:0000313" key="7">
    <source>
        <dbReference type="EMBL" id="OQK17149.1"/>
    </source>
</evidence>